<reference evidence="5" key="1">
    <citation type="journal article" date="2019" name="Int. J. Syst. Evol. Microbiol.">
        <title>The Global Catalogue of Microorganisms (GCM) 10K type strain sequencing project: providing services to taxonomists for standard genome sequencing and annotation.</title>
        <authorList>
            <consortium name="The Broad Institute Genomics Platform"/>
            <consortium name="The Broad Institute Genome Sequencing Center for Infectious Disease"/>
            <person name="Wu L."/>
            <person name="Ma J."/>
        </authorList>
    </citation>
    <scope>NUCLEOTIDE SEQUENCE [LARGE SCALE GENOMIC DNA]</scope>
    <source>
        <strain evidence="5">JCM 18127</strain>
    </source>
</reference>
<dbReference type="SUPFAM" id="SSF51735">
    <property type="entry name" value="NAD(P)-binding Rossmann-fold domains"/>
    <property type="match status" value="1"/>
</dbReference>
<dbReference type="RefSeq" id="WP_345262606.1">
    <property type="nucleotide sequence ID" value="NZ_BAABIM010000001.1"/>
</dbReference>
<protein>
    <recommendedName>
        <fullName evidence="6">SDR family NAD(P)-dependent oxidoreductase</fullName>
    </recommendedName>
</protein>
<name>A0ABP8VUY0_9ACTN</name>
<keyword evidence="2" id="KW-0560">Oxidoreductase</keyword>
<comment type="similarity">
    <text evidence="1">Belongs to the short-chain dehydrogenases/reductases (SDR) family.</text>
</comment>
<comment type="caution">
    <text evidence="4">The sequence shown here is derived from an EMBL/GenBank/DDBJ whole genome shotgun (WGS) entry which is preliminary data.</text>
</comment>
<evidence type="ECO:0000256" key="1">
    <source>
        <dbReference type="ARBA" id="ARBA00006484"/>
    </source>
</evidence>
<evidence type="ECO:0000313" key="5">
    <source>
        <dbReference type="Proteomes" id="UP001500621"/>
    </source>
</evidence>
<dbReference type="EMBL" id="BAABIM010000001">
    <property type="protein sequence ID" value="GAA4672327.1"/>
    <property type="molecule type" value="Genomic_DNA"/>
</dbReference>
<dbReference type="PANTHER" id="PTHR44196:SF1">
    <property type="entry name" value="DEHYDROGENASE_REDUCTASE SDR FAMILY MEMBER 7B"/>
    <property type="match status" value="1"/>
</dbReference>
<dbReference type="Pfam" id="PF00106">
    <property type="entry name" value="adh_short"/>
    <property type="match status" value="1"/>
</dbReference>
<keyword evidence="5" id="KW-1185">Reference proteome</keyword>
<dbReference type="PROSITE" id="PS00061">
    <property type="entry name" value="ADH_SHORT"/>
    <property type="match status" value="1"/>
</dbReference>
<dbReference type="Proteomes" id="UP001500621">
    <property type="component" value="Unassembled WGS sequence"/>
</dbReference>
<evidence type="ECO:0000256" key="2">
    <source>
        <dbReference type="ARBA" id="ARBA00023002"/>
    </source>
</evidence>
<gene>
    <name evidence="4" type="ORF">GCM10023226_06420</name>
</gene>
<dbReference type="CDD" id="cd05233">
    <property type="entry name" value="SDR_c"/>
    <property type="match status" value="1"/>
</dbReference>
<dbReference type="PANTHER" id="PTHR44196">
    <property type="entry name" value="DEHYDROGENASE/REDUCTASE SDR FAMILY MEMBER 7B"/>
    <property type="match status" value="1"/>
</dbReference>
<evidence type="ECO:0000256" key="3">
    <source>
        <dbReference type="SAM" id="MobiDB-lite"/>
    </source>
</evidence>
<evidence type="ECO:0000313" key="4">
    <source>
        <dbReference type="EMBL" id="GAA4672327.1"/>
    </source>
</evidence>
<dbReference type="InterPro" id="IPR036291">
    <property type="entry name" value="NAD(P)-bd_dom_sf"/>
</dbReference>
<feature type="region of interest" description="Disordered" evidence="3">
    <location>
        <begin position="214"/>
        <end position="264"/>
    </location>
</feature>
<dbReference type="InterPro" id="IPR020904">
    <property type="entry name" value="Sc_DH/Rdtase_CS"/>
</dbReference>
<dbReference type="Gene3D" id="3.40.50.720">
    <property type="entry name" value="NAD(P)-binding Rossmann-like Domain"/>
    <property type="match status" value="1"/>
</dbReference>
<dbReference type="PRINTS" id="PR00081">
    <property type="entry name" value="GDHRDH"/>
</dbReference>
<evidence type="ECO:0008006" key="6">
    <source>
        <dbReference type="Google" id="ProtNLM"/>
    </source>
</evidence>
<proteinExistence type="inferred from homology"/>
<feature type="compositionally biased region" description="Basic and acidic residues" evidence="3">
    <location>
        <begin position="227"/>
        <end position="236"/>
    </location>
</feature>
<organism evidence="4 5">
    <name type="scientific">Nocardioides nanhaiensis</name>
    <dbReference type="NCBI Taxonomy" id="1476871"/>
    <lineage>
        <taxon>Bacteria</taxon>
        <taxon>Bacillati</taxon>
        <taxon>Actinomycetota</taxon>
        <taxon>Actinomycetes</taxon>
        <taxon>Propionibacteriales</taxon>
        <taxon>Nocardioidaceae</taxon>
        <taxon>Nocardioides</taxon>
    </lineage>
</organism>
<sequence>MTTLSADVGDDGQVRAMVREVVSTHGRLDVVVSAAGVVAYGRTEEVPVEVFDGVLRTNLLGSANLARHVVPQLRAQRSGTLLLVGSVIGHVAVPTMSAYVVSKWGVRALARQLRIENRDLPGVRVLYVAPGGVDTPIYDQAANYAGLAGRPPPPAVSAARTARQVLRRVEGARAPEQLSLLNHGLVAAFQWLPRLYDALVGAVFPLGATDLRRPVPPGPGNVLTPRPEVDAEDGHHGSSVLGVLGNLVASRRGPRRDRGGDAGG</sequence>
<dbReference type="InterPro" id="IPR002347">
    <property type="entry name" value="SDR_fam"/>
</dbReference>
<accession>A0ABP8VUY0</accession>